<dbReference type="Proteomes" id="UP000325122">
    <property type="component" value="Unassembled WGS sequence"/>
</dbReference>
<gene>
    <name evidence="1" type="ORF">F1654_06850</name>
</gene>
<dbReference type="AlphaFoldDB" id="A0A5M6ZJV8"/>
<evidence type="ECO:0000313" key="1">
    <source>
        <dbReference type="EMBL" id="KAA5803518.1"/>
    </source>
</evidence>
<protein>
    <submittedName>
        <fullName evidence="1">Response regulator transcription factor</fullName>
    </submittedName>
</protein>
<dbReference type="EMBL" id="VWOJ01000002">
    <property type="protein sequence ID" value="KAA5803518.1"/>
    <property type="molecule type" value="Genomic_DNA"/>
</dbReference>
<dbReference type="RefSeq" id="WP_150022786.1">
    <property type="nucleotide sequence ID" value="NZ_VWOJ01000002.1"/>
</dbReference>
<name>A0A5M6ZJV8_9PROT</name>
<evidence type="ECO:0000313" key="2">
    <source>
        <dbReference type="Proteomes" id="UP000325122"/>
    </source>
</evidence>
<organism evidence="1 2">
    <name type="scientific">Alkalicaulis satelles</name>
    <dbReference type="NCBI Taxonomy" id="2609175"/>
    <lineage>
        <taxon>Bacteria</taxon>
        <taxon>Pseudomonadati</taxon>
        <taxon>Pseudomonadota</taxon>
        <taxon>Alphaproteobacteria</taxon>
        <taxon>Maricaulales</taxon>
        <taxon>Maricaulaceae</taxon>
        <taxon>Alkalicaulis</taxon>
    </lineage>
</organism>
<dbReference type="SUPFAM" id="SSF52172">
    <property type="entry name" value="CheY-like"/>
    <property type="match status" value="1"/>
</dbReference>
<sequence>MARITLIDDDPVEALILRELLAHGGAGHELVHHTRLEDFTTAPVADLVLLDRRVPPHDDFASSLPALEASGYAGPVLLISAAPEGVSAGSDVLTLTGPVSKSDLLEPAAVARAIEAALAAGG</sequence>
<proteinExistence type="predicted"/>
<accession>A0A5M6ZJV8</accession>
<reference evidence="1 2" key="1">
    <citation type="submission" date="2019-09" db="EMBL/GenBank/DDBJ databases">
        <authorList>
            <person name="Kevbrin V."/>
            <person name="Grouzdev D.S."/>
        </authorList>
    </citation>
    <scope>NUCLEOTIDE SEQUENCE [LARGE SCALE GENOMIC DNA]</scope>
    <source>
        <strain evidence="1 2">G-192</strain>
    </source>
</reference>
<keyword evidence="2" id="KW-1185">Reference proteome</keyword>
<comment type="caution">
    <text evidence="1">The sequence shown here is derived from an EMBL/GenBank/DDBJ whole genome shotgun (WGS) entry which is preliminary data.</text>
</comment>
<dbReference type="InterPro" id="IPR011006">
    <property type="entry name" value="CheY-like_superfamily"/>
</dbReference>